<organism evidence="1 2">
    <name type="scientific">Boletus edulis BED1</name>
    <dbReference type="NCBI Taxonomy" id="1328754"/>
    <lineage>
        <taxon>Eukaryota</taxon>
        <taxon>Fungi</taxon>
        <taxon>Dikarya</taxon>
        <taxon>Basidiomycota</taxon>
        <taxon>Agaricomycotina</taxon>
        <taxon>Agaricomycetes</taxon>
        <taxon>Agaricomycetidae</taxon>
        <taxon>Boletales</taxon>
        <taxon>Boletineae</taxon>
        <taxon>Boletaceae</taxon>
        <taxon>Boletoideae</taxon>
        <taxon>Boletus</taxon>
    </lineage>
</organism>
<comment type="caution">
    <text evidence="1">The sequence shown here is derived from an EMBL/GenBank/DDBJ whole genome shotgun (WGS) entry which is preliminary data.</text>
</comment>
<name>A0AAD4GEA6_BOLED</name>
<reference evidence="1" key="1">
    <citation type="submission" date="2019-10" db="EMBL/GenBank/DDBJ databases">
        <authorList>
            <consortium name="DOE Joint Genome Institute"/>
            <person name="Kuo A."/>
            <person name="Miyauchi S."/>
            <person name="Kiss E."/>
            <person name="Drula E."/>
            <person name="Kohler A."/>
            <person name="Sanchez-Garcia M."/>
            <person name="Andreopoulos B."/>
            <person name="Barry K.W."/>
            <person name="Bonito G."/>
            <person name="Buee M."/>
            <person name="Carver A."/>
            <person name="Chen C."/>
            <person name="Cichocki N."/>
            <person name="Clum A."/>
            <person name="Culley D."/>
            <person name="Crous P.W."/>
            <person name="Fauchery L."/>
            <person name="Girlanda M."/>
            <person name="Hayes R."/>
            <person name="Keri Z."/>
            <person name="LaButti K."/>
            <person name="Lipzen A."/>
            <person name="Lombard V."/>
            <person name="Magnuson J."/>
            <person name="Maillard F."/>
            <person name="Morin E."/>
            <person name="Murat C."/>
            <person name="Nolan M."/>
            <person name="Ohm R."/>
            <person name="Pangilinan J."/>
            <person name="Pereira M."/>
            <person name="Perotto S."/>
            <person name="Peter M."/>
            <person name="Riley R."/>
            <person name="Sitrit Y."/>
            <person name="Stielow B."/>
            <person name="Szollosi G."/>
            <person name="Zifcakova L."/>
            <person name="Stursova M."/>
            <person name="Spatafora J.W."/>
            <person name="Tedersoo L."/>
            <person name="Vaario L.-M."/>
            <person name="Yamada A."/>
            <person name="Yan M."/>
            <person name="Wang P."/>
            <person name="Xu J."/>
            <person name="Bruns T."/>
            <person name="Baldrian P."/>
            <person name="Vilgalys R."/>
            <person name="Henrissat B."/>
            <person name="Grigoriev I.V."/>
            <person name="Hibbett D."/>
            <person name="Nagy L.G."/>
            <person name="Martin F.M."/>
        </authorList>
    </citation>
    <scope>NUCLEOTIDE SEQUENCE</scope>
    <source>
        <strain evidence="1">BED1</strain>
    </source>
</reference>
<proteinExistence type="predicted"/>
<evidence type="ECO:0000313" key="1">
    <source>
        <dbReference type="EMBL" id="KAF8440019.1"/>
    </source>
</evidence>
<reference evidence="1" key="2">
    <citation type="journal article" date="2020" name="Nat. Commun.">
        <title>Large-scale genome sequencing of mycorrhizal fungi provides insights into the early evolution of symbiotic traits.</title>
        <authorList>
            <person name="Miyauchi S."/>
            <person name="Kiss E."/>
            <person name="Kuo A."/>
            <person name="Drula E."/>
            <person name="Kohler A."/>
            <person name="Sanchez-Garcia M."/>
            <person name="Morin E."/>
            <person name="Andreopoulos B."/>
            <person name="Barry K.W."/>
            <person name="Bonito G."/>
            <person name="Buee M."/>
            <person name="Carver A."/>
            <person name="Chen C."/>
            <person name="Cichocki N."/>
            <person name="Clum A."/>
            <person name="Culley D."/>
            <person name="Crous P.W."/>
            <person name="Fauchery L."/>
            <person name="Girlanda M."/>
            <person name="Hayes R.D."/>
            <person name="Keri Z."/>
            <person name="LaButti K."/>
            <person name="Lipzen A."/>
            <person name="Lombard V."/>
            <person name="Magnuson J."/>
            <person name="Maillard F."/>
            <person name="Murat C."/>
            <person name="Nolan M."/>
            <person name="Ohm R.A."/>
            <person name="Pangilinan J."/>
            <person name="Pereira M.F."/>
            <person name="Perotto S."/>
            <person name="Peter M."/>
            <person name="Pfister S."/>
            <person name="Riley R."/>
            <person name="Sitrit Y."/>
            <person name="Stielow J.B."/>
            <person name="Szollosi G."/>
            <person name="Zifcakova L."/>
            <person name="Stursova M."/>
            <person name="Spatafora J.W."/>
            <person name="Tedersoo L."/>
            <person name="Vaario L.M."/>
            <person name="Yamada A."/>
            <person name="Yan M."/>
            <person name="Wang P."/>
            <person name="Xu J."/>
            <person name="Bruns T."/>
            <person name="Baldrian P."/>
            <person name="Vilgalys R."/>
            <person name="Dunand C."/>
            <person name="Henrissat B."/>
            <person name="Grigoriev I.V."/>
            <person name="Hibbett D."/>
            <person name="Nagy L.G."/>
            <person name="Martin F.M."/>
        </authorList>
    </citation>
    <scope>NUCLEOTIDE SEQUENCE</scope>
    <source>
        <strain evidence="1">BED1</strain>
    </source>
</reference>
<dbReference type="AlphaFoldDB" id="A0AAD4GEA6"/>
<sequence>MWSEITNKLSARRLHERHQRSISVEFDRRNCFIAKHQRHHAAFMASSDIHRMSGKQRRCNFLPDQSRV</sequence>
<dbReference type="EMBL" id="WHUW01000013">
    <property type="protein sequence ID" value="KAF8440019.1"/>
    <property type="molecule type" value="Genomic_DNA"/>
</dbReference>
<gene>
    <name evidence="1" type="ORF">L210DRAFT_3541452</name>
</gene>
<keyword evidence="2" id="KW-1185">Reference proteome</keyword>
<evidence type="ECO:0000313" key="2">
    <source>
        <dbReference type="Proteomes" id="UP001194468"/>
    </source>
</evidence>
<protein>
    <submittedName>
        <fullName evidence="1">Uncharacterized protein</fullName>
    </submittedName>
</protein>
<dbReference type="Proteomes" id="UP001194468">
    <property type="component" value="Unassembled WGS sequence"/>
</dbReference>
<accession>A0AAD4GEA6</accession>